<dbReference type="Gene3D" id="2.130.10.10">
    <property type="entry name" value="YVTN repeat-like/Quinoprotein amine dehydrogenase"/>
    <property type="match status" value="1"/>
</dbReference>
<evidence type="ECO:0000313" key="10">
    <source>
        <dbReference type="Ensembl" id="ENSCVAP00000024813.1"/>
    </source>
</evidence>
<dbReference type="SUPFAM" id="SSF50978">
    <property type="entry name" value="WD40 repeat-like"/>
    <property type="match status" value="1"/>
</dbReference>
<dbReference type="InterPro" id="IPR015943">
    <property type="entry name" value="WD40/YVTN_repeat-like_dom_sf"/>
</dbReference>
<comment type="similarity">
    <text evidence="8">Belongs to the CFAP43 family.</text>
</comment>
<evidence type="ECO:0000313" key="11">
    <source>
        <dbReference type="Proteomes" id="UP000265020"/>
    </source>
</evidence>
<evidence type="ECO:0000256" key="7">
    <source>
        <dbReference type="ARBA" id="ARBA00023273"/>
    </source>
</evidence>
<dbReference type="Proteomes" id="UP000265020">
    <property type="component" value="Unassembled WGS sequence"/>
</dbReference>
<evidence type="ECO:0000256" key="9">
    <source>
        <dbReference type="ARBA" id="ARBA00023662"/>
    </source>
</evidence>
<dbReference type="PANTHER" id="PTHR14885">
    <property type="entry name" value="CILIA- AND FLAGELLA-ASSOCIATED PROTEIN 43-RELATED"/>
    <property type="match status" value="1"/>
</dbReference>
<protein>
    <recommendedName>
        <fullName evidence="9">Cilia- and flagella-associated protein 43</fullName>
    </recommendedName>
</protein>
<keyword evidence="6" id="KW-0206">Cytoskeleton</keyword>
<keyword evidence="4" id="KW-0677">Repeat</keyword>
<evidence type="ECO:0000256" key="1">
    <source>
        <dbReference type="ARBA" id="ARBA00004430"/>
    </source>
</evidence>
<comment type="subcellular location">
    <subcellularLocation>
        <location evidence="1">Cytoplasm</location>
        <location evidence="1">Cytoskeleton</location>
        <location evidence="1">Cilium axoneme</location>
    </subcellularLocation>
</comment>
<dbReference type="InterPro" id="IPR036322">
    <property type="entry name" value="WD40_repeat_dom_sf"/>
</dbReference>
<accession>A0A3Q2DY37</accession>
<reference evidence="10" key="2">
    <citation type="submission" date="2025-09" db="UniProtKB">
        <authorList>
            <consortium name="Ensembl"/>
        </authorList>
    </citation>
    <scope>IDENTIFICATION</scope>
</reference>
<dbReference type="GO" id="GO:0007288">
    <property type="term" value="P:sperm axoneme assembly"/>
    <property type="evidence" value="ECO:0007669"/>
    <property type="project" value="TreeGrafter"/>
</dbReference>
<dbReference type="Ensembl" id="ENSCVAT00000003238.1">
    <property type="protein sequence ID" value="ENSCVAP00000024813.1"/>
    <property type="gene ID" value="ENSCVAG00000009154.1"/>
</dbReference>
<keyword evidence="7" id="KW-0966">Cell projection</keyword>
<name>A0A3Q2DY37_CYPVA</name>
<dbReference type="PANTHER" id="PTHR14885:SF1">
    <property type="entry name" value="CILIA- AND FLAGELLA-ASSOCIATED PROTEIN 43"/>
    <property type="match status" value="1"/>
</dbReference>
<dbReference type="GeneTree" id="ENSGT00530000064714"/>
<organism evidence="10 11">
    <name type="scientific">Cyprinodon variegatus</name>
    <name type="common">Sheepshead minnow</name>
    <dbReference type="NCBI Taxonomy" id="28743"/>
    <lineage>
        <taxon>Eukaryota</taxon>
        <taxon>Metazoa</taxon>
        <taxon>Chordata</taxon>
        <taxon>Craniata</taxon>
        <taxon>Vertebrata</taxon>
        <taxon>Euteleostomi</taxon>
        <taxon>Actinopterygii</taxon>
        <taxon>Neopterygii</taxon>
        <taxon>Teleostei</taxon>
        <taxon>Neoteleostei</taxon>
        <taxon>Acanthomorphata</taxon>
        <taxon>Ovalentaria</taxon>
        <taxon>Atherinomorphae</taxon>
        <taxon>Cyprinodontiformes</taxon>
        <taxon>Cyprinodontidae</taxon>
        <taxon>Cyprinodon</taxon>
    </lineage>
</organism>
<dbReference type="STRING" id="28743.ENSCVAP00000024813"/>
<dbReference type="AlphaFoldDB" id="A0A3Q2DY37"/>
<sequence length="288" mass="31979">LTANGKIGVFAFSERKLNPSIFVYTFPELDLKNELKGDARMDYTCMTLSDGGPYLGCCSSLPEFSITVLCTQSQAGNDVISLHFNPMNWLQLCAMGTTTVTVWKIERCGRFHILSPSLSYFLMQSSQPTRDTVTPSSLCWTATSQLNVGCSEGHLLLVDPESLSVFVLFNPADNKKKTKHFLVLQKGVVHCLEFRQRKIHITQTWKLERPISTAVLSPDDKTLLLSSKTATTLACCPIANYAAVGTASGKVQFIDLNDEKQLCLVHEVYLYHTAVDHLVQVSSIYTRA</sequence>
<keyword evidence="3" id="KW-0853">WD repeat</keyword>
<evidence type="ECO:0000256" key="3">
    <source>
        <dbReference type="ARBA" id="ARBA00022574"/>
    </source>
</evidence>
<keyword evidence="2" id="KW-0963">Cytoplasm</keyword>
<evidence type="ECO:0000256" key="4">
    <source>
        <dbReference type="ARBA" id="ARBA00022737"/>
    </source>
</evidence>
<dbReference type="GO" id="GO:0005930">
    <property type="term" value="C:axoneme"/>
    <property type="evidence" value="ECO:0007669"/>
    <property type="project" value="UniProtKB-SubCell"/>
</dbReference>
<evidence type="ECO:0000256" key="6">
    <source>
        <dbReference type="ARBA" id="ARBA00023212"/>
    </source>
</evidence>
<dbReference type="OMA" id="QTHTWIV"/>
<evidence type="ECO:0000256" key="2">
    <source>
        <dbReference type="ARBA" id="ARBA00022490"/>
    </source>
</evidence>
<keyword evidence="5" id="KW-0175">Coiled coil</keyword>
<evidence type="ECO:0000256" key="8">
    <source>
        <dbReference type="ARBA" id="ARBA00023605"/>
    </source>
</evidence>
<reference evidence="10" key="1">
    <citation type="submission" date="2025-08" db="UniProtKB">
        <authorList>
            <consortium name="Ensembl"/>
        </authorList>
    </citation>
    <scope>IDENTIFICATION</scope>
</reference>
<keyword evidence="11" id="KW-1185">Reference proteome</keyword>
<evidence type="ECO:0000256" key="5">
    <source>
        <dbReference type="ARBA" id="ARBA00023054"/>
    </source>
</evidence>
<proteinExistence type="inferred from homology"/>